<dbReference type="EMBL" id="LSNE01000015">
    <property type="protein sequence ID" value="KXI27079.1"/>
    <property type="molecule type" value="Genomic_DNA"/>
</dbReference>
<dbReference type="Proteomes" id="UP000070299">
    <property type="component" value="Unassembled WGS sequence"/>
</dbReference>
<dbReference type="SUPFAM" id="SSF49785">
    <property type="entry name" value="Galactose-binding domain-like"/>
    <property type="match status" value="1"/>
</dbReference>
<dbReference type="OrthoDB" id="6385278at2"/>
<proteinExistence type="predicted"/>
<dbReference type="InterPro" id="IPR041443">
    <property type="entry name" value="Exop_C"/>
</dbReference>
<feature type="domain" description="ExoP galactose-binding-like" evidence="1">
    <location>
        <begin position="64"/>
        <end position="218"/>
    </location>
</feature>
<dbReference type="Pfam" id="PF18559">
    <property type="entry name" value="Exop_C"/>
    <property type="match status" value="1"/>
</dbReference>
<name>A0A148KLD6_9ALTE</name>
<evidence type="ECO:0000313" key="3">
    <source>
        <dbReference type="Proteomes" id="UP000070299"/>
    </source>
</evidence>
<dbReference type="STRING" id="1799789.AX660_01430"/>
<dbReference type="Gene3D" id="2.60.120.430">
    <property type="entry name" value="Galactose-binding lectin"/>
    <property type="match status" value="1"/>
</dbReference>
<dbReference type="InterPro" id="IPR008979">
    <property type="entry name" value="Galactose-bd-like_sf"/>
</dbReference>
<dbReference type="RefSeq" id="WP_082769044.1">
    <property type="nucleotide sequence ID" value="NZ_LSNE01000015.1"/>
</dbReference>
<protein>
    <recommendedName>
        <fullName evidence="1">ExoP galactose-binding-like domain-containing protein</fullName>
    </recommendedName>
</protein>
<accession>A0A148KLD6</accession>
<sequence length="230" mass="25089">MQNSSQCHKNQYFNTSVGIKSVLSRGLIGIFASLLLLTGGVVAQEKALNANYFYFFDGKPVGGWGLTLGDEGNWVMPITTDEAKSANKQIEVSRSDHKQKGDALRLKWSRNKGKGQFAIYGAPVDLSKLENRAALTMEIKILKKPKTGVTIGMDCGYPCRGELSIHKMLRGMETDEWVLFPIPINCFSINGADLSKINSPIILASDGILEIEVANIRLELLPEGAPTCAA</sequence>
<evidence type="ECO:0000313" key="2">
    <source>
        <dbReference type="EMBL" id="KXI27079.1"/>
    </source>
</evidence>
<reference evidence="3" key="1">
    <citation type="submission" date="2016-02" db="EMBL/GenBank/DDBJ databases">
        <authorList>
            <person name="Schultz-Johansen M."/>
            <person name="Glaring M.A."/>
            <person name="Bech P.K."/>
            <person name="Stougaard P."/>
        </authorList>
    </citation>
    <scope>NUCLEOTIDE SEQUENCE [LARGE SCALE GENOMIC DNA]</scope>
    <source>
        <strain evidence="3">S66</strain>
    </source>
</reference>
<gene>
    <name evidence="2" type="ORF">AX660_01430</name>
</gene>
<keyword evidence="3" id="KW-1185">Reference proteome</keyword>
<dbReference type="AlphaFoldDB" id="A0A148KLD6"/>
<organism evidence="2 3">
    <name type="scientific">Paraglaciecola hydrolytica</name>
    <dbReference type="NCBI Taxonomy" id="1799789"/>
    <lineage>
        <taxon>Bacteria</taxon>
        <taxon>Pseudomonadati</taxon>
        <taxon>Pseudomonadota</taxon>
        <taxon>Gammaproteobacteria</taxon>
        <taxon>Alteromonadales</taxon>
        <taxon>Alteromonadaceae</taxon>
        <taxon>Paraglaciecola</taxon>
    </lineage>
</organism>
<evidence type="ECO:0000259" key="1">
    <source>
        <dbReference type="Pfam" id="PF18559"/>
    </source>
</evidence>
<comment type="caution">
    <text evidence="2">The sequence shown here is derived from an EMBL/GenBank/DDBJ whole genome shotgun (WGS) entry which is preliminary data.</text>
</comment>